<evidence type="ECO:0008006" key="8">
    <source>
        <dbReference type="Google" id="ProtNLM"/>
    </source>
</evidence>
<dbReference type="InterPro" id="IPR008201">
    <property type="entry name" value="HepT-like"/>
</dbReference>
<proteinExistence type="predicted"/>
<keyword evidence="5" id="KW-0378">Hydrolase</keyword>
<dbReference type="EMBL" id="AAXW01000050">
    <property type="protein sequence ID" value="EAZ89243.1"/>
    <property type="molecule type" value="Genomic_DNA"/>
</dbReference>
<dbReference type="RefSeq" id="WP_008277686.1">
    <property type="nucleotide sequence ID" value="NZ_AAXW01000050.1"/>
</dbReference>
<dbReference type="PANTHER" id="PTHR34139">
    <property type="entry name" value="UPF0331 PROTEIN MJ0127"/>
    <property type="match status" value="1"/>
</dbReference>
<dbReference type="Pfam" id="PF01934">
    <property type="entry name" value="HepT-like"/>
    <property type="match status" value="1"/>
</dbReference>
<keyword evidence="4" id="KW-0547">Nucleotide-binding</keyword>
<dbReference type="PANTHER" id="PTHR34139:SF1">
    <property type="entry name" value="RNASE MJ1380-RELATED"/>
    <property type="match status" value="1"/>
</dbReference>
<gene>
    <name evidence="6" type="ORF">CY0110_06819</name>
</gene>
<evidence type="ECO:0000256" key="2">
    <source>
        <dbReference type="ARBA" id="ARBA00022649"/>
    </source>
</evidence>
<keyword evidence="7" id="KW-1185">Reference proteome</keyword>
<dbReference type="GO" id="GO:0016787">
    <property type="term" value="F:hydrolase activity"/>
    <property type="evidence" value="ECO:0007669"/>
    <property type="project" value="UniProtKB-KW"/>
</dbReference>
<organism evidence="6 7">
    <name type="scientific">Crocosphaera chwakensis CCY0110</name>
    <dbReference type="NCBI Taxonomy" id="391612"/>
    <lineage>
        <taxon>Bacteria</taxon>
        <taxon>Bacillati</taxon>
        <taxon>Cyanobacteriota</taxon>
        <taxon>Cyanophyceae</taxon>
        <taxon>Oscillatoriophycideae</taxon>
        <taxon>Chroococcales</taxon>
        <taxon>Aphanothecaceae</taxon>
        <taxon>Crocosphaera</taxon>
        <taxon>Crocosphaera chwakensis</taxon>
    </lineage>
</organism>
<dbReference type="AlphaFoldDB" id="A3IWD0"/>
<dbReference type="InterPro" id="IPR051813">
    <property type="entry name" value="HepT_RNase_toxin"/>
</dbReference>
<dbReference type="OrthoDB" id="9810538at2"/>
<name>A3IWD0_9CHRO</name>
<evidence type="ECO:0000313" key="7">
    <source>
        <dbReference type="Proteomes" id="UP000003781"/>
    </source>
</evidence>
<evidence type="ECO:0000256" key="4">
    <source>
        <dbReference type="ARBA" id="ARBA00022741"/>
    </source>
</evidence>
<dbReference type="GO" id="GO:0110001">
    <property type="term" value="C:toxin-antitoxin complex"/>
    <property type="evidence" value="ECO:0007669"/>
    <property type="project" value="InterPro"/>
</dbReference>
<keyword evidence="3" id="KW-0540">Nuclease</keyword>
<dbReference type="GO" id="GO:0004540">
    <property type="term" value="F:RNA nuclease activity"/>
    <property type="evidence" value="ECO:0007669"/>
    <property type="project" value="InterPro"/>
</dbReference>
<evidence type="ECO:0000256" key="5">
    <source>
        <dbReference type="ARBA" id="ARBA00022801"/>
    </source>
</evidence>
<dbReference type="eggNOG" id="COG2361">
    <property type="taxonomic scope" value="Bacteria"/>
</dbReference>
<sequence length="113" mass="13380">MKRSLKDSLRDILKYATIIQEQTMNLSFEEFEENEERILSVMMSFAIIGEASKNIPDEFRCLYPQMEWRKMTGMRDKIVHDYSQVRLITLWNTSQENIPSLIVKMQAIITSLE</sequence>
<accession>A3IWD0</accession>
<evidence type="ECO:0000256" key="1">
    <source>
        <dbReference type="ARBA" id="ARBA00022553"/>
    </source>
</evidence>
<evidence type="ECO:0000256" key="3">
    <source>
        <dbReference type="ARBA" id="ARBA00022722"/>
    </source>
</evidence>
<reference evidence="6 7" key="1">
    <citation type="submission" date="2007-03" db="EMBL/GenBank/DDBJ databases">
        <authorList>
            <person name="Stal L."/>
            <person name="Ferriera S."/>
            <person name="Johnson J."/>
            <person name="Kravitz S."/>
            <person name="Beeson K."/>
            <person name="Sutton G."/>
            <person name="Rogers Y.-H."/>
            <person name="Friedman R."/>
            <person name="Frazier M."/>
            <person name="Venter J.C."/>
        </authorList>
    </citation>
    <scope>NUCLEOTIDE SEQUENCE [LARGE SCALE GENOMIC DNA]</scope>
    <source>
        <strain evidence="6 7">CCY0110</strain>
    </source>
</reference>
<comment type="caution">
    <text evidence="6">The sequence shown here is derived from an EMBL/GenBank/DDBJ whole genome shotgun (WGS) entry which is preliminary data.</text>
</comment>
<dbReference type="Proteomes" id="UP000003781">
    <property type="component" value="Unassembled WGS sequence"/>
</dbReference>
<keyword evidence="1" id="KW-0597">Phosphoprotein</keyword>
<evidence type="ECO:0000313" key="6">
    <source>
        <dbReference type="EMBL" id="EAZ89243.1"/>
    </source>
</evidence>
<dbReference type="GO" id="GO:0000166">
    <property type="term" value="F:nucleotide binding"/>
    <property type="evidence" value="ECO:0007669"/>
    <property type="project" value="UniProtKB-KW"/>
</dbReference>
<keyword evidence="2" id="KW-1277">Toxin-antitoxin system</keyword>
<protein>
    <recommendedName>
        <fullName evidence="8">DUF86 domain-containing protein</fullName>
    </recommendedName>
</protein>